<dbReference type="EMBL" id="OX459942">
    <property type="protein sequence ID" value="CAI9176812.1"/>
    <property type="molecule type" value="Genomic_DNA"/>
</dbReference>
<dbReference type="Proteomes" id="UP001176941">
    <property type="component" value="Chromosome 6"/>
</dbReference>
<organism evidence="1 2">
    <name type="scientific">Rangifer tarandus platyrhynchus</name>
    <name type="common">Svalbard reindeer</name>
    <dbReference type="NCBI Taxonomy" id="3082113"/>
    <lineage>
        <taxon>Eukaryota</taxon>
        <taxon>Metazoa</taxon>
        <taxon>Chordata</taxon>
        <taxon>Craniata</taxon>
        <taxon>Vertebrata</taxon>
        <taxon>Euteleostomi</taxon>
        <taxon>Mammalia</taxon>
        <taxon>Eutheria</taxon>
        <taxon>Laurasiatheria</taxon>
        <taxon>Artiodactyla</taxon>
        <taxon>Ruminantia</taxon>
        <taxon>Pecora</taxon>
        <taxon>Cervidae</taxon>
        <taxon>Odocoileinae</taxon>
        <taxon>Rangifer</taxon>
    </lineage>
</organism>
<evidence type="ECO:0000313" key="1">
    <source>
        <dbReference type="EMBL" id="CAI9176812.1"/>
    </source>
</evidence>
<keyword evidence="2" id="KW-1185">Reference proteome</keyword>
<name>A0ABN8ZS72_RANTA</name>
<sequence>MSVGIKIWEWATKCFSFLEPPFCRFIILMDSLVGRDLLFFERLGCIISQKACLLHMAITELGIQHSSKLTGTQSVSAEHGGDDLNTYLLKPYSALGGDGKSS</sequence>
<proteinExistence type="predicted"/>
<gene>
    <name evidence="1" type="ORF">MRATA1EN1_LOCUS25774</name>
</gene>
<reference evidence="1" key="1">
    <citation type="submission" date="2023-04" db="EMBL/GenBank/DDBJ databases">
        <authorList>
            <consortium name="ELIXIR-Norway"/>
        </authorList>
    </citation>
    <scope>NUCLEOTIDE SEQUENCE [LARGE SCALE GENOMIC DNA]</scope>
</reference>
<protein>
    <submittedName>
        <fullName evidence="1">Uncharacterized protein</fullName>
    </submittedName>
</protein>
<accession>A0ABN8ZS72</accession>
<evidence type="ECO:0000313" key="2">
    <source>
        <dbReference type="Proteomes" id="UP001176941"/>
    </source>
</evidence>